<gene>
    <name evidence="2" type="ORF">HFQ13_10700</name>
</gene>
<proteinExistence type="predicted"/>
<dbReference type="Proteomes" id="UP001197378">
    <property type="component" value="Unassembled WGS sequence"/>
</dbReference>
<dbReference type="EMBL" id="JAAXYO010000154">
    <property type="protein sequence ID" value="MBU2788660.1"/>
    <property type="molecule type" value="Genomic_DNA"/>
</dbReference>
<comment type="caution">
    <text evidence="2">The sequence shown here is derived from an EMBL/GenBank/DDBJ whole genome shotgun (WGS) entry which is preliminary data.</text>
</comment>
<protein>
    <submittedName>
        <fullName evidence="2">PIN domain-containing protein</fullName>
    </submittedName>
</protein>
<dbReference type="Pfam" id="PF01850">
    <property type="entry name" value="PIN"/>
    <property type="match status" value="1"/>
</dbReference>
<evidence type="ECO:0000259" key="1">
    <source>
        <dbReference type="Pfam" id="PF01850"/>
    </source>
</evidence>
<organism evidence="2 3">
    <name type="scientific">Igneacidithiobacillus copahuensis</name>
    <dbReference type="NCBI Taxonomy" id="2724909"/>
    <lineage>
        <taxon>Bacteria</taxon>
        <taxon>Pseudomonadati</taxon>
        <taxon>Pseudomonadota</taxon>
        <taxon>Acidithiobacillia</taxon>
        <taxon>Acidithiobacillales</taxon>
        <taxon>Acidithiobacillaceae</taxon>
        <taxon>Igneacidithiobacillus</taxon>
    </lineage>
</organism>
<keyword evidence="3" id="KW-1185">Reference proteome</keyword>
<evidence type="ECO:0000313" key="2">
    <source>
        <dbReference type="EMBL" id="MBU2788660.1"/>
    </source>
</evidence>
<dbReference type="SUPFAM" id="SSF88723">
    <property type="entry name" value="PIN domain-like"/>
    <property type="match status" value="1"/>
</dbReference>
<feature type="domain" description="PIN" evidence="1">
    <location>
        <begin position="7"/>
        <end position="118"/>
    </location>
</feature>
<dbReference type="Gene3D" id="3.40.50.1010">
    <property type="entry name" value="5'-nuclease"/>
    <property type="match status" value="1"/>
</dbReference>
<dbReference type="InterPro" id="IPR002716">
    <property type="entry name" value="PIN_dom"/>
</dbReference>
<sequence>MASDRAFFDTNILLYLFSGDPAKADIAESMVTMGGVISVQVLNEFTSVARRKMDMTFLEIKTVLAPIQKLCRTIPVTVDTHADAMRIAERYGLNFRDALIIASALESCCEILYTEDLQHGQVLEENLRVANPFLQKETSK</sequence>
<dbReference type="CDD" id="cd18692">
    <property type="entry name" value="PIN_VapC-like"/>
    <property type="match status" value="1"/>
</dbReference>
<dbReference type="InterPro" id="IPR029060">
    <property type="entry name" value="PIN-like_dom_sf"/>
</dbReference>
<evidence type="ECO:0000313" key="3">
    <source>
        <dbReference type="Proteomes" id="UP001197378"/>
    </source>
</evidence>
<accession>A0AAE3CKM4</accession>
<reference evidence="2" key="1">
    <citation type="journal article" date="2021" name="ISME J.">
        <title>Genomic evolution of the class Acidithiobacillia: deep-branching Proteobacteria living in extreme acidic conditions.</title>
        <authorList>
            <person name="Moya-Beltran A."/>
            <person name="Beard S."/>
            <person name="Rojas-Villalobos C."/>
            <person name="Issotta F."/>
            <person name="Gallardo Y."/>
            <person name="Ulloa R."/>
            <person name="Giaveno A."/>
            <person name="Degli Esposti M."/>
            <person name="Johnson D.B."/>
            <person name="Quatrini R."/>
        </authorList>
    </citation>
    <scope>NUCLEOTIDE SEQUENCE</scope>
    <source>
        <strain evidence="2">VAN18-1</strain>
    </source>
</reference>
<dbReference type="AlphaFoldDB" id="A0AAE3CKM4"/>
<name>A0AAE3CKM4_9PROT</name>